<dbReference type="SUPFAM" id="SSF53850">
    <property type="entry name" value="Periplasmic binding protein-like II"/>
    <property type="match status" value="1"/>
</dbReference>
<evidence type="ECO:0000313" key="6">
    <source>
        <dbReference type="Proteomes" id="UP000271678"/>
    </source>
</evidence>
<reference evidence="5 6" key="1">
    <citation type="submission" date="2018-11" db="EMBL/GenBank/DDBJ databases">
        <title>Draft genome of Simplicispira Flexivirga sp. BO-16.</title>
        <authorList>
            <person name="Im W.T."/>
        </authorList>
    </citation>
    <scope>NUCLEOTIDE SEQUENCE [LARGE SCALE GENOMIC DNA]</scope>
    <source>
        <strain evidence="5 6">BO-16</strain>
    </source>
</reference>
<comment type="caution">
    <text evidence="5">The sequence shown here is derived from an EMBL/GenBank/DDBJ whole genome shotgun (WGS) entry which is preliminary data.</text>
</comment>
<accession>A0A3M9LXP1</accession>
<dbReference type="EMBL" id="RJJQ01000025">
    <property type="protein sequence ID" value="RNI18066.1"/>
    <property type="molecule type" value="Genomic_DNA"/>
</dbReference>
<dbReference type="PANTHER" id="PTHR35841">
    <property type="entry name" value="PHOSPHONATES-BINDING PERIPLASMIC PROTEIN"/>
    <property type="match status" value="1"/>
</dbReference>
<dbReference type="Pfam" id="PF12974">
    <property type="entry name" value="Phosphonate-bd"/>
    <property type="match status" value="1"/>
</dbReference>
<dbReference type="Gene3D" id="3.40.190.10">
    <property type="entry name" value="Periplasmic binding protein-like II"/>
    <property type="match status" value="4"/>
</dbReference>
<organism evidence="5 6">
    <name type="scientific">Flexivirga caeni</name>
    <dbReference type="NCBI Taxonomy" id="2294115"/>
    <lineage>
        <taxon>Bacteria</taxon>
        <taxon>Bacillati</taxon>
        <taxon>Actinomycetota</taxon>
        <taxon>Actinomycetes</taxon>
        <taxon>Micrococcales</taxon>
        <taxon>Dermacoccaceae</taxon>
        <taxon>Flexivirga</taxon>
    </lineage>
</organism>
<comment type="similarity">
    <text evidence="1">Belongs to the phosphate/phosphite/phosphonate binding protein family.</text>
</comment>
<dbReference type="AlphaFoldDB" id="A0A3M9LXP1"/>
<dbReference type="GO" id="GO:0043190">
    <property type="term" value="C:ATP-binding cassette (ABC) transporter complex"/>
    <property type="evidence" value="ECO:0007669"/>
    <property type="project" value="InterPro"/>
</dbReference>
<dbReference type="GO" id="GO:0055085">
    <property type="term" value="P:transmembrane transport"/>
    <property type="evidence" value="ECO:0007669"/>
    <property type="project" value="InterPro"/>
</dbReference>
<proteinExistence type="inferred from homology"/>
<protein>
    <submittedName>
        <fullName evidence="5">Phosphate/phosphite/phosphonate ABC transporter substrate-binding protein</fullName>
    </submittedName>
</protein>
<dbReference type="PROSITE" id="PS51318">
    <property type="entry name" value="TAT"/>
    <property type="match status" value="1"/>
</dbReference>
<gene>
    <name evidence="5" type="primary">phnD</name>
    <name evidence="5" type="ORF">EFY87_18600</name>
</gene>
<dbReference type="OrthoDB" id="5139702at2"/>
<feature type="signal peptide" evidence="4">
    <location>
        <begin position="1"/>
        <end position="23"/>
    </location>
</feature>
<dbReference type="NCBIfam" id="TIGR01098">
    <property type="entry name" value="3A0109s03R"/>
    <property type="match status" value="1"/>
</dbReference>
<sequence length="348" mass="34863">MVTPRRRLIGAATVAAASALALAGCGASSSGGNAAASGTGTHSGSGGAQGACTGSSNAKAAAPKSLTLALVPSGNANQLVQTVKPLTEALTKSLGIPVKGVITTDYQAAVEAIGANQAQIGMLPSLQMSQACERYGAVPSLQSVRAGKSSYAAQFFTDDPSKYCSDKPVKGANGMLYCNGTQSGNGPAGLSSLSKLKGAKVTLLQPASPAGYIFPVAALKAAGITIKDLKVTQVTANDAAVQSVYNGDSQVGASYWDARSVVTKSDPDVGTKVVVFALTKEIPNDGVSISSKLSPAWQAKIKKALLDYAATSAGKNALNAIYQITGLAPANPTALAETQKVANSIGVS</sequence>
<evidence type="ECO:0000256" key="1">
    <source>
        <dbReference type="ARBA" id="ARBA00007162"/>
    </source>
</evidence>
<dbReference type="RefSeq" id="WP_123272982.1">
    <property type="nucleotide sequence ID" value="NZ_RJJQ01000025.1"/>
</dbReference>
<evidence type="ECO:0000256" key="3">
    <source>
        <dbReference type="SAM" id="MobiDB-lite"/>
    </source>
</evidence>
<keyword evidence="6" id="KW-1185">Reference proteome</keyword>
<evidence type="ECO:0000256" key="4">
    <source>
        <dbReference type="SAM" id="SignalP"/>
    </source>
</evidence>
<dbReference type="PANTHER" id="PTHR35841:SF1">
    <property type="entry name" value="PHOSPHONATES-BINDING PERIPLASMIC PROTEIN"/>
    <property type="match status" value="1"/>
</dbReference>
<evidence type="ECO:0000256" key="2">
    <source>
        <dbReference type="ARBA" id="ARBA00022729"/>
    </source>
</evidence>
<evidence type="ECO:0000313" key="5">
    <source>
        <dbReference type="EMBL" id="RNI18066.1"/>
    </source>
</evidence>
<dbReference type="Proteomes" id="UP000271678">
    <property type="component" value="Unassembled WGS sequence"/>
</dbReference>
<dbReference type="InterPro" id="IPR005770">
    <property type="entry name" value="PhnD"/>
</dbReference>
<name>A0A3M9LXP1_9MICO</name>
<feature type="chain" id="PRO_5038807961" evidence="4">
    <location>
        <begin position="24"/>
        <end position="348"/>
    </location>
</feature>
<dbReference type="InterPro" id="IPR006311">
    <property type="entry name" value="TAT_signal"/>
</dbReference>
<feature type="region of interest" description="Disordered" evidence="3">
    <location>
        <begin position="33"/>
        <end position="54"/>
    </location>
</feature>
<dbReference type="PROSITE" id="PS51257">
    <property type="entry name" value="PROKAR_LIPOPROTEIN"/>
    <property type="match status" value="1"/>
</dbReference>
<keyword evidence="2 4" id="KW-0732">Signal</keyword>